<keyword evidence="2" id="KW-0378">Hydrolase</keyword>
<dbReference type="Gene3D" id="3.40.50.1820">
    <property type="entry name" value="alpha/beta hydrolase"/>
    <property type="match status" value="1"/>
</dbReference>
<dbReference type="SUPFAM" id="SSF53474">
    <property type="entry name" value="alpha/beta-Hydrolases"/>
    <property type="match status" value="1"/>
</dbReference>
<keyword evidence="3" id="KW-1185">Reference proteome</keyword>
<evidence type="ECO:0000313" key="2">
    <source>
        <dbReference type="EMBL" id="KAG6375239.1"/>
    </source>
</evidence>
<dbReference type="GO" id="GO:0016787">
    <property type="term" value="F:hydrolase activity"/>
    <property type="evidence" value="ECO:0007669"/>
    <property type="project" value="UniProtKB-KW"/>
</dbReference>
<evidence type="ECO:0000259" key="1">
    <source>
        <dbReference type="Pfam" id="PF12697"/>
    </source>
</evidence>
<sequence length="346" mass="39528">MLQRRFVLEPDTDHPLYTTAKQFWREELEANWHDPDAFTLILLHSTSFHKETWEPTLRHLFDGIFTRRCRPAAPKIKCAWVIECPNHGESATLNERALQRPPFYRTFGCEKYAEAAHRFMLRGPTFPTPFDFRREKLVGIGHSLGGVGISILPTLAPTIPFCALILIEPLLSPEGIDKLADLKANLIHGAYERRDVWPNRQSASMYFRERTRWDPSVLDNYVKHGLRTCKRVGHEPENHAVTLACSREEEMTMYRDPTGPQRGIESLNQLSATIPVGVIFGDKNDYIPRSVQDALVDPASGRRIQAVRRIEGAGHLIPQHMPAELSRVLLDVWSRLLTPNNTLSKL</sequence>
<organism evidence="2 3">
    <name type="scientific">Boletus reticuloceps</name>
    <dbReference type="NCBI Taxonomy" id="495285"/>
    <lineage>
        <taxon>Eukaryota</taxon>
        <taxon>Fungi</taxon>
        <taxon>Dikarya</taxon>
        <taxon>Basidiomycota</taxon>
        <taxon>Agaricomycotina</taxon>
        <taxon>Agaricomycetes</taxon>
        <taxon>Agaricomycetidae</taxon>
        <taxon>Boletales</taxon>
        <taxon>Boletineae</taxon>
        <taxon>Boletaceae</taxon>
        <taxon>Boletoideae</taxon>
        <taxon>Boletus</taxon>
    </lineage>
</organism>
<feature type="domain" description="AB hydrolase-1" evidence="1">
    <location>
        <begin position="40"/>
        <end position="326"/>
    </location>
</feature>
<dbReference type="EMBL" id="JAGFBS010000015">
    <property type="protein sequence ID" value="KAG6375239.1"/>
    <property type="molecule type" value="Genomic_DNA"/>
</dbReference>
<gene>
    <name evidence="2" type="ORF">JVT61DRAFT_3453</name>
</gene>
<dbReference type="InterPro" id="IPR029058">
    <property type="entry name" value="AB_hydrolase_fold"/>
</dbReference>
<proteinExistence type="predicted"/>
<dbReference type="AlphaFoldDB" id="A0A8I2YNI4"/>
<evidence type="ECO:0000313" key="3">
    <source>
        <dbReference type="Proteomes" id="UP000683000"/>
    </source>
</evidence>
<accession>A0A8I2YNI4</accession>
<comment type="caution">
    <text evidence="2">The sequence shown here is derived from an EMBL/GenBank/DDBJ whole genome shotgun (WGS) entry which is preliminary data.</text>
</comment>
<protein>
    <submittedName>
        <fullName evidence="2">Alpha/beta hydrolase fold-1</fullName>
    </submittedName>
</protein>
<dbReference type="Pfam" id="PF12697">
    <property type="entry name" value="Abhydrolase_6"/>
    <property type="match status" value="1"/>
</dbReference>
<name>A0A8I2YNI4_9AGAM</name>
<dbReference type="OrthoDB" id="94039at2759"/>
<reference evidence="2" key="1">
    <citation type="submission" date="2021-03" db="EMBL/GenBank/DDBJ databases">
        <title>Evolutionary innovations through gain and loss of genes in the ectomycorrhizal Boletales.</title>
        <authorList>
            <person name="Wu G."/>
            <person name="Miyauchi S."/>
            <person name="Morin E."/>
            <person name="Yang Z.-L."/>
            <person name="Xu J."/>
            <person name="Martin F.M."/>
        </authorList>
    </citation>
    <scope>NUCLEOTIDE SEQUENCE</scope>
    <source>
        <strain evidence="2">BR01</strain>
    </source>
</reference>
<dbReference type="Proteomes" id="UP000683000">
    <property type="component" value="Unassembled WGS sequence"/>
</dbReference>
<dbReference type="InterPro" id="IPR000073">
    <property type="entry name" value="AB_hydrolase_1"/>
</dbReference>